<dbReference type="Gene3D" id="3.40.50.300">
    <property type="entry name" value="P-loop containing nucleotide triphosphate hydrolases"/>
    <property type="match status" value="1"/>
</dbReference>
<comment type="caution">
    <text evidence="1">The sequence shown here is derived from an EMBL/GenBank/DDBJ whole genome shotgun (WGS) entry which is preliminary data.</text>
</comment>
<name>A0A0F9RDQ9_9ZZZZ</name>
<dbReference type="EMBL" id="LAZR01003716">
    <property type="protein sequence ID" value="KKN15393.1"/>
    <property type="molecule type" value="Genomic_DNA"/>
</dbReference>
<gene>
    <name evidence="1" type="ORF">LCGC14_0986350</name>
</gene>
<proteinExistence type="predicted"/>
<dbReference type="SUPFAM" id="SSF52540">
    <property type="entry name" value="P-loop containing nucleoside triphosphate hydrolases"/>
    <property type="match status" value="1"/>
</dbReference>
<dbReference type="InterPro" id="IPR027417">
    <property type="entry name" value="P-loop_NTPase"/>
</dbReference>
<sequence length="223" mass="25161">MPTAMKAILFGPPKKGKSIILNQLAISVIHGIDWLGFKTNQKRVLYMNFEVGHRSWQIRLRKYCKVTGLILTDQLLLVSDLMGIRLDTPAGQAEMEKLIVLHKPHLCIFDPFKKMITGSSNNEESVLACTDFLDKIIFLYGVSVFICHHSRKSKVIQSGALDLGSQEMTGMYHLAQWVDTIIQLIPVANDKIKLEFECRTGEDMLKPMNLALNRSMAGFEVVP</sequence>
<protein>
    <submittedName>
        <fullName evidence="1">Uncharacterized protein</fullName>
    </submittedName>
</protein>
<accession>A0A0F9RDQ9</accession>
<evidence type="ECO:0000313" key="1">
    <source>
        <dbReference type="EMBL" id="KKN15393.1"/>
    </source>
</evidence>
<dbReference type="Pfam" id="PF13481">
    <property type="entry name" value="AAA_25"/>
    <property type="match status" value="1"/>
</dbReference>
<organism evidence="1">
    <name type="scientific">marine sediment metagenome</name>
    <dbReference type="NCBI Taxonomy" id="412755"/>
    <lineage>
        <taxon>unclassified sequences</taxon>
        <taxon>metagenomes</taxon>
        <taxon>ecological metagenomes</taxon>
    </lineage>
</organism>
<reference evidence="1" key="1">
    <citation type="journal article" date="2015" name="Nature">
        <title>Complex archaea that bridge the gap between prokaryotes and eukaryotes.</title>
        <authorList>
            <person name="Spang A."/>
            <person name="Saw J.H."/>
            <person name="Jorgensen S.L."/>
            <person name="Zaremba-Niedzwiedzka K."/>
            <person name="Martijn J."/>
            <person name="Lind A.E."/>
            <person name="van Eijk R."/>
            <person name="Schleper C."/>
            <person name="Guy L."/>
            <person name="Ettema T.J."/>
        </authorList>
    </citation>
    <scope>NUCLEOTIDE SEQUENCE</scope>
</reference>
<dbReference type="AlphaFoldDB" id="A0A0F9RDQ9"/>